<dbReference type="Proteomes" id="UP000736856">
    <property type="component" value="Unassembled WGS sequence"/>
</dbReference>
<keyword evidence="1" id="KW-0472">Membrane</keyword>
<proteinExistence type="predicted"/>
<organism evidence="2 3">
    <name type="scientific">Candidatus Liberibacter ctenarytainae</name>
    <dbReference type="NCBI Taxonomy" id="2020335"/>
    <lineage>
        <taxon>Bacteria</taxon>
        <taxon>Pseudomonadati</taxon>
        <taxon>Pseudomonadota</taxon>
        <taxon>Alphaproteobacteria</taxon>
        <taxon>Hyphomicrobiales</taxon>
        <taxon>Rhizobiaceae</taxon>
        <taxon>Liberibacter</taxon>
    </lineage>
</organism>
<dbReference type="AlphaFoldDB" id="A0A937AJS9"/>
<feature type="transmembrane region" description="Helical" evidence="1">
    <location>
        <begin position="12"/>
        <end position="34"/>
    </location>
</feature>
<dbReference type="EMBL" id="SEOL01000013">
    <property type="protein sequence ID" value="MBL0849369.1"/>
    <property type="molecule type" value="Genomic_DNA"/>
</dbReference>
<accession>A0A937AJS9</accession>
<evidence type="ECO:0000313" key="3">
    <source>
        <dbReference type="Proteomes" id="UP000736856"/>
    </source>
</evidence>
<sequence length="98" mass="11469">MNLVFRIIKLILNLYTEIIIIRAIFSFLYTYGIINTSHMLVESLGQFLYNFTEPCLKPIRKIIPPFGGMFANIDISPIILLIIISMLQYSLKSITYYW</sequence>
<name>A0A937AJS9_9HYPH</name>
<protein>
    <submittedName>
        <fullName evidence="2">YggT family protein</fullName>
    </submittedName>
</protein>
<keyword evidence="1" id="KW-0812">Transmembrane</keyword>
<dbReference type="InterPro" id="IPR003425">
    <property type="entry name" value="CCB3/YggT"/>
</dbReference>
<comment type="caution">
    <text evidence="2">The sequence shown here is derived from an EMBL/GenBank/DDBJ whole genome shotgun (WGS) entry which is preliminary data.</text>
</comment>
<reference evidence="2" key="1">
    <citation type="submission" date="2019-02" db="EMBL/GenBank/DDBJ databases">
        <title>A novel Candidatus Liberibacter species associated with the New Zealand native fuchsia psyllid, Ctenarytaina fuchsiae.</title>
        <authorList>
            <person name="Thompson S.M."/>
            <person name="Jorgensen N."/>
            <person name="David C."/>
            <person name="Bulman S.R."/>
            <person name="Smith G.R."/>
        </authorList>
    </citation>
    <scope>NUCLEOTIDE SEQUENCE</scope>
    <source>
        <strain evidence="2">Oxford</strain>
    </source>
</reference>
<evidence type="ECO:0000256" key="1">
    <source>
        <dbReference type="SAM" id="Phobius"/>
    </source>
</evidence>
<dbReference type="Pfam" id="PF02325">
    <property type="entry name" value="CCB3_YggT"/>
    <property type="match status" value="1"/>
</dbReference>
<feature type="transmembrane region" description="Helical" evidence="1">
    <location>
        <begin position="66"/>
        <end position="87"/>
    </location>
</feature>
<dbReference type="GO" id="GO:0016020">
    <property type="term" value="C:membrane"/>
    <property type="evidence" value="ECO:0007669"/>
    <property type="project" value="InterPro"/>
</dbReference>
<gene>
    <name evidence="2" type="ORF">EU981_04780</name>
</gene>
<evidence type="ECO:0000313" key="2">
    <source>
        <dbReference type="EMBL" id="MBL0849369.1"/>
    </source>
</evidence>
<keyword evidence="1" id="KW-1133">Transmembrane helix</keyword>